<accession>A0A484LXP2</accession>
<dbReference type="AlphaFoldDB" id="A0A484LXP2"/>
<name>A0A484LXP2_9ASTE</name>
<proteinExistence type="predicted"/>
<evidence type="ECO:0000256" key="1">
    <source>
        <dbReference type="SAM" id="Phobius"/>
    </source>
</evidence>
<keyword evidence="1" id="KW-1133">Transmembrane helix</keyword>
<keyword evidence="1" id="KW-0812">Transmembrane</keyword>
<protein>
    <submittedName>
        <fullName evidence="2">Uncharacterized protein</fullName>
    </submittedName>
</protein>
<evidence type="ECO:0000313" key="2">
    <source>
        <dbReference type="EMBL" id="VFQ81350.1"/>
    </source>
</evidence>
<dbReference type="EMBL" id="OOIL02002239">
    <property type="protein sequence ID" value="VFQ81350.1"/>
    <property type="molecule type" value="Genomic_DNA"/>
</dbReference>
<gene>
    <name evidence="2" type="ORF">CCAM_LOCUS23126</name>
</gene>
<sequence>MDKMSIPHLDPPKALLERAFELPLHSVCLIGSNPLLPLHLRRVTQNPPDRRRFPFLVLEIILPAAVVGFVVRV</sequence>
<feature type="transmembrane region" description="Helical" evidence="1">
    <location>
        <begin position="52"/>
        <end position="71"/>
    </location>
</feature>
<reference evidence="2 3" key="1">
    <citation type="submission" date="2018-04" db="EMBL/GenBank/DDBJ databases">
        <authorList>
            <person name="Vogel A."/>
        </authorList>
    </citation>
    <scope>NUCLEOTIDE SEQUENCE [LARGE SCALE GENOMIC DNA]</scope>
</reference>
<organism evidence="2 3">
    <name type="scientific">Cuscuta campestris</name>
    <dbReference type="NCBI Taxonomy" id="132261"/>
    <lineage>
        <taxon>Eukaryota</taxon>
        <taxon>Viridiplantae</taxon>
        <taxon>Streptophyta</taxon>
        <taxon>Embryophyta</taxon>
        <taxon>Tracheophyta</taxon>
        <taxon>Spermatophyta</taxon>
        <taxon>Magnoliopsida</taxon>
        <taxon>eudicotyledons</taxon>
        <taxon>Gunneridae</taxon>
        <taxon>Pentapetalae</taxon>
        <taxon>asterids</taxon>
        <taxon>lamiids</taxon>
        <taxon>Solanales</taxon>
        <taxon>Convolvulaceae</taxon>
        <taxon>Cuscuteae</taxon>
        <taxon>Cuscuta</taxon>
        <taxon>Cuscuta subgen. Grammica</taxon>
        <taxon>Cuscuta sect. Cleistogrammica</taxon>
    </lineage>
</organism>
<keyword evidence="1" id="KW-0472">Membrane</keyword>
<keyword evidence="3" id="KW-1185">Reference proteome</keyword>
<evidence type="ECO:0000313" key="3">
    <source>
        <dbReference type="Proteomes" id="UP000595140"/>
    </source>
</evidence>
<dbReference type="Proteomes" id="UP000595140">
    <property type="component" value="Unassembled WGS sequence"/>
</dbReference>